<dbReference type="Proteomes" id="UP000011686">
    <property type="component" value="Chromosome"/>
</dbReference>
<dbReference type="KEGG" id="kct:CDEE_0242"/>
<organism evidence="2 3">
    <name type="scientific">Candidatus Kinetoplastidibacterium crithidiae TCC036E</name>
    <dbReference type="NCBI Taxonomy" id="1208918"/>
    <lineage>
        <taxon>Bacteria</taxon>
        <taxon>Pseudomonadati</taxon>
        <taxon>Pseudomonadota</taxon>
        <taxon>Betaproteobacteria</taxon>
        <taxon>Candidatus Kinetoplastidibacterium</taxon>
    </lineage>
</organism>
<dbReference type="PANTHER" id="PTHR36573:SF1">
    <property type="entry name" value="INTERMEMBRANE PHOSPHOLIPID TRANSPORT SYSTEM BINDING PROTEIN MLAC"/>
    <property type="match status" value="1"/>
</dbReference>
<evidence type="ECO:0000313" key="2">
    <source>
        <dbReference type="EMBL" id="AGF47332.1"/>
    </source>
</evidence>
<reference evidence="2 3" key="1">
    <citation type="journal article" date="2013" name="Genome Biol. Evol.">
        <title>Genome evolution and phylogenomic analysis of candidatus kinetoplastibacterium, the betaproteobacterial endosymbionts of strigomonas and angomonas.</title>
        <authorList>
            <person name="Alves J.M."/>
            <person name="Serrano M.G."/>
            <person name="Maia da Silva F."/>
            <person name="Voegtly L.J."/>
            <person name="Matveyev A.V."/>
            <person name="Teixeira M.M."/>
            <person name="Camargo E.P."/>
            <person name="Buck G.A."/>
        </authorList>
    </citation>
    <scope>NUCLEOTIDE SEQUENCE [LARGE SCALE GENOMIC DNA]</scope>
    <source>
        <strain evidence="2 3">TCC036E</strain>
    </source>
</reference>
<feature type="chain" id="PRO_5004015450" evidence="1">
    <location>
        <begin position="26"/>
        <end position="204"/>
    </location>
</feature>
<sequence length="204" mass="23416">MFIDKCLKGLLYSLLSVVFLCNAYAQSSYLEPPDKFLLRVSEEAVSAMKKELDPAKIDLLKLNEIVKIYMLPHVDFQKMTKLTAGRHWQTATNEQKEELINLFRKKLIKTYSMALLQISPNATMSTYVNKTGIDCSNTIAKSIIKEPNGQSIQIGYRLSIAENKWKIYDVSIEGLWLVENYRSQFNKEINKSGINNLIKKLNDN</sequence>
<dbReference type="eggNOG" id="COG2854">
    <property type="taxonomic scope" value="Bacteria"/>
</dbReference>
<dbReference type="InterPro" id="IPR008869">
    <property type="entry name" value="MlaC/ttg2D"/>
</dbReference>
<dbReference type="Gene3D" id="1.10.10.640">
    <property type="entry name" value="phospholipid-binding protein"/>
    <property type="match status" value="1"/>
</dbReference>
<dbReference type="STRING" id="1208918.CDEE_0242"/>
<gene>
    <name evidence="2" type="ORF">CDEE_0242</name>
</gene>
<feature type="signal peptide" evidence="1">
    <location>
        <begin position="1"/>
        <end position="25"/>
    </location>
</feature>
<proteinExistence type="predicted"/>
<dbReference type="Pfam" id="PF05494">
    <property type="entry name" value="MlaC"/>
    <property type="match status" value="1"/>
</dbReference>
<dbReference type="AlphaFoldDB" id="M1LNS4"/>
<name>M1LNS4_9PROT</name>
<dbReference type="PATRIC" id="fig|1208918.3.peg.29"/>
<keyword evidence="1" id="KW-0732">Signal</keyword>
<keyword evidence="3" id="KW-1185">Reference proteome</keyword>
<dbReference type="RefSeq" id="WP_015238874.1">
    <property type="nucleotide sequence ID" value="NC_020283.1"/>
</dbReference>
<protein>
    <submittedName>
        <fullName evidence="2">Putative toluene tolerance protein</fullName>
    </submittedName>
</protein>
<dbReference type="Gene3D" id="3.10.450.50">
    <property type="match status" value="1"/>
</dbReference>
<dbReference type="EMBL" id="CP003804">
    <property type="protein sequence ID" value="AGF47332.1"/>
    <property type="molecule type" value="Genomic_DNA"/>
</dbReference>
<dbReference type="PANTHER" id="PTHR36573">
    <property type="entry name" value="INTERMEMBRANE PHOSPHOLIPID TRANSPORT SYSTEM BINDING PROTEIN MLAC"/>
    <property type="match status" value="1"/>
</dbReference>
<evidence type="ECO:0000313" key="3">
    <source>
        <dbReference type="Proteomes" id="UP000011686"/>
    </source>
</evidence>
<accession>M1LNS4</accession>
<evidence type="ECO:0000256" key="1">
    <source>
        <dbReference type="SAM" id="SignalP"/>
    </source>
</evidence>
<dbReference type="HOGENOM" id="CLU_094502_3_1_4"/>